<evidence type="ECO:0000313" key="1">
    <source>
        <dbReference type="EMBL" id="MBM7618492.1"/>
    </source>
</evidence>
<dbReference type="RefSeq" id="WP_239582653.1">
    <property type="nucleotide sequence ID" value="NZ_JAFBED010000001.1"/>
</dbReference>
<organism evidence="1 2">
    <name type="scientific">Sutcliffiella tianshenii</name>
    <dbReference type="NCBI Taxonomy" id="1463404"/>
    <lineage>
        <taxon>Bacteria</taxon>
        <taxon>Bacillati</taxon>
        <taxon>Bacillota</taxon>
        <taxon>Bacilli</taxon>
        <taxon>Bacillales</taxon>
        <taxon>Bacillaceae</taxon>
        <taxon>Sutcliffiella</taxon>
    </lineage>
</organism>
<comment type="caution">
    <text evidence="1">The sequence shown here is derived from an EMBL/GenBank/DDBJ whole genome shotgun (WGS) entry which is preliminary data.</text>
</comment>
<accession>A0ABS2NUZ8</accession>
<keyword evidence="2" id="KW-1185">Reference proteome</keyword>
<proteinExistence type="predicted"/>
<evidence type="ECO:0000313" key="2">
    <source>
        <dbReference type="Proteomes" id="UP000737402"/>
    </source>
</evidence>
<name>A0ABS2NUZ8_9BACI</name>
<gene>
    <name evidence="1" type="ORF">JOC95_000334</name>
</gene>
<dbReference type="Proteomes" id="UP000737402">
    <property type="component" value="Unassembled WGS sequence"/>
</dbReference>
<dbReference type="EMBL" id="JAFBED010000001">
    <property type="protein sequence ID" value="MBM7618492.1"/>
    <property type="molecule type" value="Genomic_DNA"/>
</dbReference>
<sequence>MRYYNRQCEGQPPNRYRKDCDQTVKINVNCEGKENGNGNQNETAAF</sequence>
<protein>
    <submittedName>
        <fullName evidence="1">Uncharacterized protein</fullName>
    </submittedName>
</protein>
<reference evidence="1 2" key="1">
    <citation type="submission" date="2021-01" db="EMBL/GenBank/DDBJ databases">
        <title>Genomic Encyclopedia of Type Strains, Phase IV (KMG-IV): sequencing the most valuable type-strain genomes for metagenomic binning, comparative biology and taxonomic classification.</title>
        <authorList>
            <person name="Goeker M."/>
        </authorList>
    </citation>
    <scope>NUCLEOTIDE SEQUENCE [LARGE SCALE GENOMIC DNA]</scope>
    <source>
        <strain evidence="1 2">DSM 25879</strain>
    </source>
</reference>